<organism evidence="1 2">
    <name type="scientific">Bugula neritina</name>
    <name type="common">Brown bryozoan</name>
    <name type="synonym">Sertularia neritina</name>
    <dbReference type="NCBI Taxonomy" id="10212"/>
    <lineage>
        <taxon>Eukaryota</taxon>
        <taxon>Metazoa</taxon>
        <taxon>Spiralia</taxon>
        <taxon>Lophotrochozoa</taxon>
        <taxon>Bryozoa</taxon>
        <taxon>Gymnolaemata</taxon>
        <taxon>Cheilostomatida</taxon>
        <taxon>Flustrina</taxon>
        <taxon>Buguloidea</taxon>
        <taxon>Bugulidae</taxon>
        <taxon>Bugula</taxon>
    </lineage>
</organism>
<reference evidence="1" key="1">
    <citation type="submission" date="2020-06" db="EMBL/GenBank/DDBJ databases">
        <title>Draft genome of Bugula neritina, a colonial animal packing powerful symbionts and potential medicines.</title>
        <authorList>
            <person name="Rayko M."/>
        </authorList>
    </citation>
    <scope>NUCLEOTIDE SEQUENCE [LARGE SCALE GENOMIC DNA]</scope>
    <source>
        <strain evidence="1">Kwan_BN1</strain>
    </source>
</reference>
<proteinExistence type="predicted"/>
<gene>
    <name evidence="1" type="ORF">EB796_002523</name>
</gene>
<protein>
    <submittedName>
        <fullName evidence="1">Uncharacterized protein</fullName>
    </submittedName>
</protein>
<dbReference type="Proteomes" id="UP000593567">
    <property type="component" value="Unassembled WGS sequence"/>
</dbReference>
<dbReference type="OrthoDB" id="3213154at2759"/>
<comment type="caution">
    <text evidence="1">The sequence shown here is derived from an EMBL/GenBank/DDBJ whole genome shotgun (WGS) entry which is preliminary data.</text>
</comment>
<evidence type="ECO:0000313" key="2">
    <source>
        <dbReference type="Proteomes" id="UP000593567"/>
    </source>
</evidence>
<dbReference type="AlphaFoldDB" id="A0A7J7KM05"/>
<evidence type="ECO:0000313" key="1">
    <source>
        <dbReference type="EMBL" id="KAF6039183.1"/>
    </source>
</evidence>
<keyword evidence="2" id="KW-1185">Reference proteome</keyword>
<sequence>MIRRKTVLEVHILVDDGKQIYLQNETMFQATKLAFHREVDKIGLTYNHEKHFILSLQSSLVTLKCYESTYQRVVGACM</sequence>
<name>A0A7J7KM05_BUGNE</name>
<accession>A0A7J7KM05</accession>
<dbReference type="EMBL" id="VXIV02000295">
    <property type="protein sequence ID" value="KAF6039183.1"/>
    <property type="molecule type" value="Genomic_DNA"/>
</dbReference>